<evidence type="ECO:0000313" key="2">
    <source>
        <dbReference type="EMBL" id="QIP17431.1"/>
    </source>
</evidence>
<dbReference type="Proteomes" id="UP000501802">
    <property type="component" value="Chromosome"/>
</dbReference>
<evidence type="ECO:0000256" key="1">
    <source>
        <dbReference type="SAM" id="Phobius"/>
    </source>
</evidence>
<dbReference type="AlphaFoldDB" id="A0A6G9AY74"/>
<proteinExistence type="predicted"/>
<keyword evidence="1" id="KW-0812">Transmembrane</keyword>
<evidence type="ECO:0000313" key="3">
    <source>
        <dbReference type="Proteomes" id="UP000501802"/>
    </source>
</evidence>
<gene>
    <name evidence="2" type="ORF">G8759_34715</name>
</gene>
<reference evidence="2 3" key="1">
    <citation type="submission" date="2020-03" db="EMBL/GenBank/DDBJ databases">
        <authorList>
            <person name="Kim M.K."/>
        </authorList>
    </citation>
    <scope>NUCLEOTIDE SEQUENCE [LARGE SCALE GENOMIC DNA]</scope>
    <source>
        <strain evidence="2 3">BT328</strain>
    </source>
</reference>
<keyword evidence="3" id="KW-1185">Reference proteome</keyword>
<organism evidence="2 3">
    <name type="scientific">Spirosoma aureum</name>
    <dbReference type="NCBI Taxonomy" id="2692134"/>
    <lineage>
        <taxon>Bacteria</taxon>
        <taxon>Pseudomonadati</taxon>
        <taxon>Bacteroidota</taxon>
        <taxon>Cytophagia</taxon>
        <taxon>Cytophagales</taxon>
        <taxon>Cytophagaceae</taxon>
        <taxon>Spirosoma</taxon>
    </lineage>
</organism>
<keyword evidence="1" id="KW-0472">Membrane</keyword>
<dbReference type="RefSeq" id="WP_167218279.1">
    <property type="nucleotide sequence ID" value="NZ_CP050063.1"/>
</dbReference>
<sequence>MKLYFLNLRTSLLTWLGYKTQPVKQSGMPFWMGFLLYCLAYPLLAFTVVWAICQIIQGETLWLPSVLPNSEETHDSMQHYRGFFVIAEGFNSHTNR</sequence>
<dbReference type="KEGG" id="spib:G8759_34715"/>
<accession>A0A6G9AY74</accession>
<dbReference type="EMBL" id="CP050063">
    <property type="protein sequence ID" value="QIP17431.1"/>
    <property type="molecule type" value="Genomic_DNA"/>
</dbReference>
<name>A0A6G9AY74_9BACT</name>
<protein>
    <submittedName>
        <fullName evidence="2">Uncharacterized protein</fullName>
    </submittedName>
</protein>
<feature type="transmembrane region" description="Helical" evidence="1">
    <location>
        <begin position="30"/>
        <end position="53"/>
    </location>
</feature>
<keyword evidence="1" id="KW-1133">Transmembrane helix</keyword>